<comment type="caution">
    <text evidence="1">The sequence shown here is derived from an EMBL/GenBank/DDBJ whole genome shotgun (WGS) entry which is preliminary data.</text>
</comment>
<name>A0A9D2CN60_9LACO</name>
<dbReference type="EMBL" id="DXCM01000018">
    <property type="protein sequence ID" value="HIY91683.1"/>
    <property type="molecule type" value="Genomic_DNA"/>
</dbReference>
<proteinExistence type="predicted"/>
<organism evidence="1 2">
    <name type="scientific">Candidatus Companilactobacillus pullicola</name>
    <dbReference type="NCBI Taxonomy" id="2838523"/>
    <lineage>
        <taxon>Bacteria</taxon>
        <taxon>Bacillati</taxon>
        <taxon>Bacillota</taxon>
        <taxon>Bacilli</taxon>
        <taxon>Lactobacillales</taxon>
        <taxon>Lactobacillaceae</taxon>
        <taxon>Companilactobacillus</taxon>
    </lineage>
</organism>
<sequence>MREELKKIGNKERHRYSGTFAKYGYKYADRQRNHAKPTMILKNIKLIDSDNKEILVADHLWFNLTSGFKKLGILKVGEKVFFNGRVTNYHKGYYLDGISIDYKLERPTKIELDESLNHLSERKYFPNEDWKTCNVIYDMYSEDYIKRDIPKPYLG</sequence>
<protein>
    <submittedName>
        <fullName evidence="1">Uncharacterized protein</fullName>
    </submittedName>
</protein>
<reference evidence="1" key="2">
    <citation type="submission" date="2021-04" db="EMBL/GenBank/DDBJ databases">
        <authorList>
            <person name="Gilroy R."/>
        </authorList>
    </citation>
    <scope>NUCLEOTIDE SEQUENCE</scope>
    <source>
        <strain evidence="1">3204</strain>
    </source>
</reference>
<accession>A0A9D2CN60</accession>
<evidence type="ECO:0000313" key="1">
    <source>
        <dbReference type="EMBL" id="HIY91683.1"/>
    </source>
</evidence>
<reference evidence="1" key="1">
    <citation type="journal article" date="2021" name="PeerJ">
        <title>Extensive microbial diversity within the chicken gut microbiome revealed by metagenomics and culture.</title>
        <authorList>
            <person name="Gilroy R."/>
            <person name="Ravi A."/>
            <person name="Getino M."/>
            <person name="Pursley I."/>
            <person name="Horton D.L."/>
            <person name="Alikhan N.F."/>
            <person name="Baker D."/>
            <person name="Gharbi K."/>
            <person name="Hall N."/>
            <person name="Watson M."/>
            <person name="Adriaenssens E.M."/>
            <person name="Foster-Nyarko E."/>
            <person name="Jarju S."/>
            <person name="Secka A."/>
            <person name="Antonio M."/>
            <person name="Oren A."/>
            <person name="Chaudhuri R.R."/>
            <person name="La Ragione R."/>
            <person name="Hildebrand F."/>
            <person name="Pallen M.J."/>
        </authorList>
    </citation>
    <scope>NUCLEOTIDE SEQUENCE</scope>
    <source>
        <strain evidence="1">3204</strain>
    </source>
</reference>
<gene>
    <name evidence="1" type="ORF">H9820_01910</name>
</gene>
<dbReference type="AlphaFoldDB" id="A0A9D2CN60"/>
<evidence type="ECO:0000313" key="2">
    <source>
        <dbReference type="Proteomes" id="UP000824013"/>
    </source>
</evidence>
<dbReference type="Proteomes" id="UP000824013">
    <property type="component" value="Unassembled WGS sequence"/>
</dbReference>